<feature type="coiled-coil region" evidence="1">
    <location>
        <begin position="158"/>
        <end position="185"/>
    </location>
</feature>
<keyword evidence="1" id="KW-0175">Coiled coil</keyword>
<evidence type="ECO:0000313" key="3">
    <source>
        <dbReference type="EMBL" id="BBM87518.1"/>
    </source>
</evidence>
<dbReference type="RefSeq" id="WP_151971535.1">
    <property type="nucleotide sequence ID" value="NZ_AP019860.1"/>
</dbReference>
<sequence length="528" mass="62796">MRYVLFTLICNVCLFSQALMNFSQEKVQQTNYWVVKGKIDLPERNMVNVTMHLDNHLVPDSKKMLYVNKGRFIYKFAVKKRALPGNYEIKLIYKKNKKRQTQIQKEYIGSPGSEAMYRKEYNLFFRNFIEEITAFHDYVKEQTASYLEESPVVSQKKIDELTNWGKDLEKKLNELQKNLAKYSERRVLIPYSYESIKKAKFVLVYSKSLLSSSEQSVLSHFKLSKKRDKILGERREKIYVGNIENLIKEIKKNEQFAEYLNDNSVRSDLRWVSSVYSNFSQVYVKSQQKFGKKFWEGRRDDFAAQMKNFAQRVKDYEESTFIEKHPKILKNLQQLLSLLREVSDAYTRDLYDKAQISLPPEVTTTKDTVEIQNAIKDTSFVIFDMLQGLMSQEEKERRQLLKQMKDTLTTISRMQQEMQNEYMIIIESQQNGKLDEKRLNRWRSSWQGKMKSLSIDIQKILLLQRIHKVKGVPLSWYFFVKYFNTVDFNYKKIVDRKQDSRTIVTINKNHAQIQRMVNTIRVAIAKEK</sequence>
<evidence type="ECO:0008006" key="5">
    <source>
        <dbReference type="Google" id="ProtNLM"/>
    </source>
</evidence>
<keyword evidence="4" id="KW-1185">Reference proteome</keyword>
<reference evidence="3 4" key="1">
    <citation type="submission" date="2019-08" db="EMBL/GenBank/DDBJ databases">
        <title>Complete genome sequence of Candidatus Uab amorphum.</title>
        <authorList>
            <person name="Shiratori T."/>
            <person name="Suzuki S."/>
            <person name="Kakizawa Y."/>
            <person name="Ishida K."/>
        </authorList>
    </citation>
    <scope>NUCLEOTIDE SEQUENCE [LARGE SCALE GENOMIC DNA]</scope>
    <source>
        <strain evidence="3 4">SRT547</strain>
    </source>
</reference>
<accession>A0A5S9F6B2</accession>
<proteinExistence type="predicted"/>
<name>A0A5S9F6B2_UABAM</name>
<feature type="signal peptide" evidence="2">
    <location>
        <begin position="1"/>
        <end position="18"/>
    </location>
</feature>
<keyword evidence="2" id="KW-0732">Signal</keyword>
<evidence type="ECO:0000256" key="1">
    <source>
        <dbReference type="SAM" id="Coils"/>
    </source>
</evidence>
<feature type="chain" id="PRO_5025037992" description="DUF4369 domain-containing protein" evidence="2">
    <location>
        <begin position="19"/>
        <end position="528"/>
    </location>
</feature>
<protein>
    <recommendedName>
        <fullName evidence="5">DUF4369 domain-containing protein</fullName>
    </recommendedName>
</protein>
<dbReference type="KEGG" id="uam:UABAM_05930"/>
<feature type="coiled-coil region" evidence="1">
    <location>
        <begin position="390"/>
        <end position="421"/>
    </location>
</feature>
<evidence type="ECO:0000313" key="4">
    <source>
        <dbReference type="Proteomes" id="UP000326354"/>
    </source>
</evidence>
<evidence type="ECO:0000256" key="2">
    <source>
        <dbReference type="SAM" id="SignalP"/>
    </source>
</evidence>
<dbReference type="EMBL" id="AP019860">
    <property type="protein sequence ID" value="BBM87518.1"/>
    <property type="molecule type" value="Genomic_DNA"/>
</dbReference>
<organism evidence="3 4">
    <name type="scientific">Uabimicrobium amorphum</name>
    <dbReference type="NCBI Taxonomy" id="2596890"/>
    <lineage>
        <taxon>Bacteria</taxon>
        <taxon>Pseudomonadati</taxon>
        <taxon>Planctomycetota</taxon>
        <taxon>Candidatus Uabimicrobiia</taxon>
        <taxon>Candidatus Uabimicrobiales</taxon>
        <taxon>Candidatus Uabimicrobiaceae</taxon>
        <taxon>Candidatus Uabimicrobium</taxon>
    </lineage>
</organism>
<dbReference type="AlphaFoldDB" id="A0A5S9F6B2"/>
<dbReference type="Proteomes" id="UP000326354">
    <property type="component" value="Chromosome"/>
</dbReference>
<gene>
    <name evidence="3" type="ORF">UABAM_05930</name>
</gene>